<accession>A0A5M9JTF2</accession>
<gene>
    <name evidence="2" type="ORF">EYC84_001684</name>
</gene>
<evidence type="ECO:0000313" key="2">
    <source>
        <dbReference type="EMBL" id="KAA8571703.1"/>
    </source>
</evidence>
<proteinExistence type="predicted"/>
<feature type="compositionally biased region" description="Low complexity" evidence="1">
    <location>
        <begin position="199"/>
        <end position="217"/>
    </location>
</feature>
<dbReference type="VEuPathDB" id="FungiDB:MFRU_016g01620"/>
<feature type="region of interest" description="Disordered" evidence="1">
    <location>
        <begin position="197"/>
        <end position="217"/>
    </location>
</feature>
<sequence>MDRPTVWTKDYGSMLCTVLLLIGTKTSDDLLSPSSSHSSISSHLISSNLHLHLNLKSDILIHITYFSYACTHASSSISNWLKINPRIPRVIPSIIPQIKRHRLTPPQLINPSIYKPPSISTILTIINDVSSYSSVTKFTQIIRRSISTTSTVASPSAQLKTTGAKADLTSKLSHERTITTAHRPLPPSIKTMPLMQGFRTSAPRPSPSASISTPRPSRAAATALASQSFAVRVPIPPDNYGASQPIKESIDTAIPKQEIHIVSAQPEEVVAAVNVLTEVVGNEGEASVDLGEWVEGVRARGEQIRGRFVGRDSEQGVLAELWTSIQEDVFGSKGKLAL</sequence>
<comment type="caution">
    <text evidence="2">The sequence shown here is derived from an EMBL/GenBank/DDBJ whole genome shotgun (WGS) entry which is preliminary data.</text>
</comment>
<organism evidence="2 3">
    <name type="scientific">Monilinia fructicola</name>
    <name type="common">Brown rot fungus</name>
    <name type="synonym">Ciboria fructicola</name>
    <dbReference type="NCBI Taxonomy" id="38448"/>
    <lineage>
        <taxon>Eukaryota</taxon>
        <taxon>Fungi</taxon>
        <taxon>Dikarya</taxon>
        <taxon>Ascomycota</taxon>
        <taxon>Pezizomycotina</taxon>
        <taxon>Leotiomycetes</taxon>
        <taxon>Helotiales</taxon>
        <taxon>Sclerotiniaceae</taxon>
        <taxon>Monilinia</taxon>
    </lineage>
</organism>
<name>A0A5M9JTF2_MONFR</name>
<reference evidence="2 3" key="1">
    <citation type="submission" date="2019-06" db="EMBL/GenBank/DDBJ databases">
        <title>Genome Sequence of the Brown Rot Fungal Pathogen Monilinia fructicola.</title>
        <authorList>
            <person name="De Miccolis Angelini R.M."/>
            <person name="Landi L."/>
            <person name="Abate D."/>
            <person name="Pollastro S."/>
            <person name="Romanazzi G."/>
            <person name="Faretra F."/>
        </authorList>
    </citation>
    <scope>NUCLEOTIDE SEQUENCE [LARGE SCALE GENOMIC DNA]</scope>
    <source>
        <strain evidence="2 3">Mfrc123</strain>
    </source>
</reference>
<dbReference type="EMBL" id="VICG01000005">
    <property type="protein sequence ID" value="KAA8571703.1"/>
    <property type="molecule type" value="Genomic_DNA"/>
</dbReference>
<protein>
    <submittedName>
        <fullName evidence="2">Uncharacterized protein</fullName>
    </submittedName>
</protein>
<keyword evidence="3" id="KW-1185">Reference proteome</keyword>
<dbReference type="AlphaFoldDB" id="A0A5M9JTF2"/>
<dbReference type="Proteomes" id="UP000322873">
    <property type="component" value="Unassembled WGS sequence"/>
</dbReference>
<evidence type="ECO:0000256" key="1">
    <source>
        <dbReference type="SAM" id="MobiDB-lite"/>
    </source>
</evidence>
<evidence type="ECO:0000313" key="3">
    <source>
        <dbReference type="Proteomes" id="UP000322873"/>
    </source>
</evidence>